<dbReference type="AlphaFoldDB" id="T2SS67"/>
<sequence length="91" mass="10365">MNTNNKNKNASHLTHEMKKEHGGLIEAGKKAEMQPIFKALYHVAKEESEGYKKAAEGYKKALEAKERMDKIVNDLKTINHDNNTIDIEPED</sequence>
<gene>
    <name evidence="1" type="ORF">L934_05905</name>
</gene>
<organism evidence="1 2">
    <name type="scientific">Helicobacter pylori PZ5080</name>
    <dbReference type="NCBI Taxonomy" id="1337394"/>
    <lineage>
        <taxon>Bacteria</taxon>
        <taxon>Pseudomonadati</taxon>
        <taxon>Campylobacterota</taxon>
        <taxon>Epsilonproteobacteria</taxon>
        <taxon>Campylobacterales</taxon>
        <taxon>Helicobacteraceae</taxon>
        <taxon>Helicobacter</taxon>
    </lineage>
</organism>
<accession>T2SS67</accession>
<dbReference type="EMBL" id="ASYV01000029">
    <property type="protein sequence ID" value="EQD95502.1"/>
    <property type="molecule type" value="Genomic_DNA"/>
</dbReference>
<dbReference type="PATRIC" id="fig|1337394.3.peg.198"/>
<name>T2SS67_HELPX</name>
<reference evidence="1 2" key="1">
    <citation type="journal article" date="2013" name="Genome Announc.">
        <title>Draft Genome Sequences of Helicobacter pylori Strains Isolated from Regions of Low and High Gastric Cancer Risk in Colombia.</title>
        <authorList>
            <person name="Sheh A."/>
            <person name="Piazuelo M.B."/>
            <person name="Wilson K.T."/>
            <person name="Correa P."/>
            <person name="Fox J.G."/>
        </authorList>
    </citation>
    <scope>NUCLEOTIDE SEQUENCE [LARGE SCALE GENOMIC DNA]</scope>
    <source>
        <strain evidence="1 2">PZ5080</strain>
    </source>
</reference>
<dbReference type="Proteomes" id="UP000015663">
    <property type="component" value="Unassembled WGS sequence"/>
</dbReference>
<proteinExistence type="predicted"/>
<evidence type="ECO:0000313" key="2">
    <source>
        <dbReference type="Proteomes" id="UP000015663"/>
    </source>
</evidence>
<comment type="caution">
    <text evidence="1">The sequence shown here is derived from an EMBL/GenBank/DDBJ whole genome shotgun (WGS) entry which is preliminary data.</text>
</comment>
<protein>
    <submittedName>
        <fullName evidence="1">Uncharacterized protein</fullName>
    </submittedName>
</protein>
<evidence type="ECO:0000313" key="1">
    <source>
        <dbReference type="EMBL" id="EQD95502.1"/>
    </source>
</evidence>